<feature type="compositionally biased region" description="Basic and acidic residues" evidence="3">
    <location>
        <begin position="143"/>
        <end position="154"/>
    </location>
</feature>
<accession>A0ABQ5FII2</accession>
<dbReference type="InterPro" id="IPR039537">
    <property type="entry name" value="Retrotran_Ty1/copia-like"/>
</dbReference>
<feature type="domain" description="Reverse transcriptase Ty1/copia-type" evidence="4">
    <location>
        <begin position="238"/>
        <end position="305"/>
    </location>
</feature>
<proteinExistence type="predicted"/>
<feature type="compositionally biased region" description="Basic and acidic residues" evidence="3">
    <location>
        <begin position="101"/>
        <end position="114"/>
    </location>
</feature>
<dbReference type="Pfam" id="PF07727">
    <property type="entry name" value="RVT_2"/>
    <property type="match status" value="1"/>
</dbReference>
<dbReference type="InterPro" id="IPR012337">
    <property type="entry name" value="RNaseH-like_sf"/>
</dbReference>
<name>A0ABQ5FII2_9ASTR</name>
<evidence type="ECO:0000313" key="5">
    <source>
        <dbReference type="EMBL" id="GJT63118.1"/>
    </source>
</evidence>
<feature type="region of interest" description="Disordered" evidence="3">
    <location>
        <begin position="99"/>
        <end position="120"/>
    </location>
</feature>
<evidence type="ECO:0000259" key="4">
    <source>
        <dbReference type="Pfam" id="PF07727"/>
    </source>
</evidence>
<dbReference type="SUPFAM" id="SSF53098">
    <property type="entry name" value="Ribonuclease H-like"/>
    <property type="match status" value="1"/>
</dbReference>
<keyword evidence="1" id="KW-0479">Metal-binding</keyword>
<dbReference type="Proteomes" id="UP001151760">
    <property type="component" value="Unassembled WGS sequence"/>
</dbReference>
<dbReference type="PANTHER" id="PTHR42648:SF32">
    <property type="entry name" value="RIBONUCLEASE H-LIKE DOMAIN, GAG-PRE-INTEGRASE DOMAIN PROTEIN-RELATED"/>
    <property type="match status" value="1"/>
</dbReference>
<feature type="region of interest" description="Disordered" evidence="3">
    <location>
        <begin position="143"/>
        <end position="167"/>
    </location>
</feature>
<gene>
    <name evidence="5" type="ORF">Tco_1006651</name>
</gene>
<dbReference type="InterPro" id="IPR013103">
    <property type="entry name" value="RVT_2"/>
</dbReference>
<dbReference type="InterPro" id="IPR036397">
    <property type="entry name" value="RNaseH_sf"/>
</dbReference>
<reference evidence="5" key="1">
    <citation type="journal article" date="2022" name="Int. J. Mol. Sci.">
        <title>Draft Genome of Tanacetum Coccineum: Genomic Comparison of Closely Related Tanacetum-Family Plants.</title>
        <authorList>
            <person name="Yamashiro T."/>
            <person name="Shiraishi A."/>
            <person name="Nakayama K."/>
            <person name="Satake H."/>
        </authorList>
    </citation>
    <scope>NUCLEOTIDE SEQUENCE</scope>
</reference>
<dbReference type="Gene3D" id="3.30.420.10">
    <property type="entry name" value="Ribonuclease H-like superfamily/Ribonuclease H"/>
    <property type="match status" value="1"/>
</dbReference>
<feature type="compositionally biased region" description="Polar residues" evidence="3">
    <location>
        <begin position="155"/>
        <end position="167"/>
    </location>
</feature>
<comment type="caution">
    <text evidence="5">The sequence shown here is derived from an EMBL/GenBank/DDBJ whole genome shotgun (WGS) entry which is preliminary data.</text>
</comment>
<sequence>MKGILRQYSVARTSQQNGVAERRNMTLIEAVRTMLADSMLPTTFWAEAVNICLAMCQIRVFVSLLDYSLNSNAFRVFKSRTRIVEENLHIRFSENTPNAFREYKNPKSSHDDGSKPSSDYGKKVKIILSNYIQYCCDEDPRKDNECNDQEKEDNVNSTNNVNATGTNKVNVVGGKTSIELPFDPNMSALEDYSIFDLSRDDEDDGLRRLNMNNFGYKQSKSAPICATIRIHTDHPLDQSRLVAQGYTQEEGIDYDELFSPVARIEAIRLFLAYASFKDFMVYQMDVKSAFLYGKIKEEVFVCHHQDEDGEKVDVHMYRYQVNPNVSHLHAMKRIFRLISWQCKKQTVVANSITEAKDSLMINPTIYISCIEQFWSTVKAKTINGEVQLHALVDGKKILITKSFVRRDLKLEDEEGSGPRCQETMGDTIAQTRFENVSKHSNDSLLARSRTSQQNEIASLKRRVKKLEKKSRSRTHNLNRLYKVGLTARVESSGNEEDLDDADNEMFDVNVLNGEEVFVAGQNENVIKEVVDVAQVRLGKSHGSHGKAPHGRPIGIYTPLQALER</sequence>
<keyword evidence="6" id="KW-1185">Reference proteome</keyword>
<dbReference type="PANTHER" id="PTHR42648">
    <property type="entry name" value="TRANSPOSASE, PUTATIVE-RELATED"/>
    <property type="match status" value="1"/>
</dbReference>
<protein>
    <submittedName>
        <fullName evidence="5">Ribonuclease H-like domain-containing protein</fullName>
    </submittedName>
</protein>
<evidence type="ECO:0000256" key="1">
    <source>
        <dbReference type="ARBA" id="ARBA00022723"/>
    </source>
</evidence>
<dbReference type="EMBL" id="BQNB010017432">
    <property type="protein sequence ID" value="GJT63118.1"/>
    <property type="molecule type" value="Genomic_DNA"/>
</dbReference>
<keyword evidence="2" id="KW-0378">Hydrolase</keyword>
<organism evidence="5 6">
    <name type="scientific">Tanacetum coccineum</name>
    <dbReference type="NCBI Taxonomy" id="301880"/>
    <lineage>
        <taxon>Eukaryota</taxon>
        <taxon>Viridiplantae</taxon>
        <taxon>Streptophyta</taxon>
        <taxon>Embryophyta</taxon>
        <taxon>Tracheophyta</taxon>
        <taxon>Spermatophyta</taxon>
        <taxon>Magnoliopsida</taxon>
        <taxon>eudicotyledons</taxon>
        <taxon>Gunneridae</taxon>
        <taxon>Pentapetalae</taxon>
        <taxon>asterids</taxon>
        <taxon>campanulids</taxon>
        <taxon>Asterales</taxon>
        <taxon>Asteraceae</taxon>
        <taxon>Asteroideae</taxon>
        <taxon>Anthemideae</taxon>
        <taxon>Anthemidinae</taxon>
        <taxon>Tanacetum</taxon>
    </lineage>
</organism>
<evidence type="ECO:0000256" key="3">
    <source>
        <dbReference type="SAM" id="MobiDB-lite"/>
    </source>
</evidence>
<evidence type="ECO:0000256" key="2">
    <source>
        <dbReference type="ARBA" id="ARBA00022801"/>
    </source>
</evidence>
<reference evidence="5" key="2">
    <citation type="submission" date="2022-01" db="EMBL/GenBank/DDBJ databases">
        <authorList>
            <person name="Yamashiro T."/>
            <person name="Shiraishi A."/>
            <person name="Satake H."/>
            <person name="Nakayama K."/>
        </authorList>
    </citation>
    <scope>NUCLEOTIDE SEQUENCE</scope>
</reference>
<evidence type="ECO:0000313" key="6">
    <source>
        <dbReference type="Proteomes" id="UP001151760"/>
    </source>
</evidence>